<dbReference type="EMBL" id="CP005990">
    <property type="protein sequence ID" value="AGY92266.1"/>
    <property type="molecule type" value="Genomic_DNA"/>
</dbReference>
<dbReference type="STRING" id="1335757.SPICUR_06505"/>
<dbReference type="Gene3D" id="3.90.1150.10">
    <property type="entry name" value="Aspartate Aminotransferase, domain 1"/>
    <property type="match status" value="1"/>
</dbReference>
<dbReference type="CDD" id="cd00609">
    <property type="entry name" value="AAT_like"/>
    <property type="match status" value="1"/>
</dbReference>
<name>U5T4Q8_9GAMM</name>
<gene>
    <name evidence="11" type="primary">hisC</name>
    <name evidence="13" type="ORF">SPICUR_06505</name>
</gene>
<dbReference type="KEGG" id="spiu:SPICUR_06505"/>
<keyword evidence="9 11" id="KW-0368">Histidine biosynthesis</keyword>
<dbReference type="Pfam" id="PF00155">
    <property type="entry name" value="Aminotran_1_2"/>
    <property type="match status" value="1"/>
</dbReference>
<evidence type="ECO:0000256" key="2">
    <source>
        <dbReference type="ARBA" id="ARBA00005011"/>
    </source>
</evidence>
<dbReference type="InterPro" id="IPR015424">
    <property type="entry name" value="PyrdxlP-dep_Trfase"/>
</dbReference>
<dbReference type="InterPro" id="IPR015421">
    <property type="entry name" value="PyrdxlP-dep_Trfase_major"/>
</dbReference>
<dbReference type="OrthoDB" id="9809616at2"/>
<evidence type="ECO:0000256" key="7">
    <source>
        <dbReference type="ARBA" id="ARBA00022679"/>
    </source>
</evidence>
<evidence type="ECO:0000256" key="11">
    <source>
        <dbReference type="HAMAP-Rule" id="MF_01023"/>
    </source>
</evidence>
<comment type="cofactor">
    <cofactor evidence="1 11">
        <name>pyridoxal 5'-phosphate</name>
        <dbReference type="ChEBI" id="CHEBI:597326"/>
    </cofactor>
</comment>
<comment type="pathway">
    <text evidence="2 11">Amino-acid biosynthesis; L-histidine biosynthesis; L-histidine from 5-phospho-alpha-D-ribose 1-diphosphate: step 7/9.</text>
</comment>
<reference evidence="13 14" key="1">
    <citation type="journal article" date="2013" name="BMC Genomics">
        <title>Genomes of "Spiribacter", a streamlined, successful halophilic bacterium.</title>
        <authorList>
            <person name="Lopez-Perez M."/>
            <person name="Ghai R."/>
            <person name="Leon M.J."/>
            <person name="Rodriguez-Olmos A."/>
            <person name="Copa-Patino J.L."/>
            <person name="Soliveri J."/>
            <person name="Sanchez-Porro C."/>
            <person name="Ventosa A."/>
            <person name="Rodriguez-Valera F."/>
        </authorList>
    </citation>
    <scope>NUCLEOTIDE SEQUENCE [LARGE SCALE GENOMIC DNA]</scope>
    <source>
        <strain evidence="13 14">UAH-SP71</strain>
    </source>
</reference>
<dbReference type="PROSITE" id="PS00599">
    <property type="entry name" value="AA_TRANSFER_CLASS_2"/>
    <property type="match status" value="1"/>
</dbReference>
<comment type="subunit">
    <text evidence="4 11">Homodimer.</text>
</comment>
<dbReference type="PANTHER" id="PTHR42885">
    <property type="entry name" value="HISTIDINOL-PHOSPHATE AMINOTRANSFERASE-RELATED"/>
    <property type="match status" value="1"/>
</dbReference>
<evidence type="ECO:0000256" key="5">
    <source>
        <dbReference type="ARBA" id="ARBA00022576"/>
    </source>
</evidence>
<evidence type="ECO:0000256" key="6">
    <source>
        <dbReference type="ARBA" id="ARBA00022605"/>
    </source>
</evidence>
<protein>
    <recommendedName>
        <fullName evidence="11">Histidinol-phosphate aminotransferase</fullName>
        <ecNumber evidence="11">2.6.1.9</ecNumber>
    </recommendedName>
    <alternativeName>
        <fullName evidence="11">Imidazole acetol-phosphate transaminase</fullName>
    </alternativeName>
</protein>
<keyword evidence="7 11" id="KW-0808">Transferase</keyword>
<evidence type="ECO:0000256" key="8">
    <source>
        <dbReference type="ARBA" id="ARBA00022898"/>
    </source>
</evidence>
<evidence type="ECO:0000256" key="10">
    <source>
        <dbReference type="ARBA" id="ARBA00047481"/>
    </source>
</evidence>
<dbReference type="GO" id="GO:0030170">
    <property type="term" value="F:pyridoxal phosphate binding"/>
    <property type="evidence" value="ECO:0007669"/>
    <property type="project" value="InterPro"/>
</dbReference>
<dbReference type="AlphaFoldDB" id="U5T4Q8"/>
<keyword evidence="6 11" id="KW-0028">Amino-acid biosynthesis</keyword>
<feature type="modified residue" description="N6-(pyridoxal phosphate)lysine" evidence="11">
    <location>
        <position position="214"/>
    </location>
</feature>
<dbReference type="PANTHER" id="PTHR42885:SF2">
    <property type="entry name" value="HISTIDINOL-PHOSPHATE AMINOTRANSFERASE"/>
    <property type="match status" value="1"/>
</dbReference>
<dbReference type="Proteomes" id="UP000017640">
    <property type="component" value="Chromosome"/>
</dbReference>
<evidence type="ECO:0000259" key="12">
    <source>
        <dbReference type="Pfam" id="PF00155"/>
    </source>
</evidence>
<dbReference type="RefSeq" id="WP_023367259.1">
    <property type="nucleotide sequence ID" value="NC_022664.1"/>
</dbReference>
<dbReference type="NCBIfam" id="TIGR01141">
    <property type="entry name" value="hisC"/>
    <property type="match status" value="1"/>
</dbReference>
<evidence type="ECO:0000256" key="3">
    <source>
        <dbReference type="ARBA" id="ARBA00007970"/>
    </source>
</evidence>
<dbReference type="eggNOG" id="COG0079">
    <property type="taxonomic scope" value="Bacteria"/>
</dbReference>
<dbReference type="GO" id="GO:0000105">
    <property type="term" value="P:L-histidine biosynthetic process"/>
    <property type="evidence" value="ECO:0007669"/>
    <property type="project" value="UniProtKB-UniRule"/>
</dbReference>
<accession>U5T4Q8</accession>
<dbReference type="EC" id="2.6.1.9" evidence="11"/>
<dbReference type="SUPFAM" id="SSF53383">
    <property type="entry name" value="PLP-dependent transferases"/>
    <property type="match status" value="1"/>
</dbReference>
<feature type="domain" description="Aminotransferase class I/classII large" evidence="12">
    <location>
        <begin position="25"/>
        <end position="352"/>
    </location>
</feature>
<dbReference type="InterPro" id="IPR001917">
    <property type="entry name" value="Aminotrans_II_pyridoxalP_BS"/>
</dbReference>
<dbReference type="InterPro" id="IPR004839">
    <property type="entry name" value="Aminotransferase_I/II_large"/>
</dbReference>
<proteinExistence type="inferred from homology"/>
<dbReference type="InterPro" id="IPR015422">
    <property type="entry name" value="PyrdxlP-dep_Trfase_small"/>
</dbReference>
<comment type="catalytic activity">
    <reaction evidence="10 11">
        <text>L-histidinol phosphate + 2-oxoglutarate = 3-(imidazol-4-yl)-2-oxopropyl phosphate + L-glutamate</text>
        <dbReference type="Rhea" id="RHEA:23744"/>
        <dbReference type="ChEBI" id="CHEBI:16810"/>
        <dbReference type="ChEBI" id="CHEBI:29985"/>
        <dbReference type="ChEBI" id="CHEBI:57766"/>
        <dbReference type="ChEBI" id="CHEBI:57980"/>
        <dbReference type="EC" id="2.6.1.9"/>
    </reaction>
</comment>
<sequence>MTYERDIVRHMAGYVPGEQPTDSGIIKLNTNENPWPPSPRVIDALATVSAESLRRYPSPSAAAFLAEAATLHGVDTDQLVATNGGDELLRLAITTFVPPGRPIGIAEPSYSLYPILAAIHDSPVHRVALDDDWSLPAGFPDELNAAGVPLTLLVNPHAPSGRLLNAAAIARLADALEGVLLVDEAYVDFADPDHDVVSLIAHHDNLMILRTLSKGYSLAGLRLGYGIGPASLIQPIAAKTRDSYSVDAVADQLGAAALADPGTARASWASVRRERQRLTDTLRGWGFGVPDSQANFCLAQVPTDAHRSAASIYAGLKHDGILVRHFDTPRLQDQLRISVGTPAQNDALLESLQRQLER</sequence>
<evidence type="ECO:0000256" key="9">
    <source>
        <dbReference type="ARBA" id="ARBA00023102"/>
    </source>
</evidence>
<evidence type="ECO:0000313" key="13">
    <source>
        <dbReference type="EMBL" id="AGY92266.1"/>
    </source>
</evidence>
<dbReference type="HAMAP" id="MF_01023">
    <property type="entry name" value="HisC_aminotrans_2"/>
    <property type="match status" value="1"/>
</dbReference>
<evidence type="ECO:0000313" key="14">
    <source>
        <dbReference type="Proteomes" id="UP000017640"/>
    </source>
</evidence>
<keyword evidence="8 11" id="KW-0663">Pyridoxal phosphate</keyword>
<evidence type="ECO:0000256" key="4">
    <source>
        <dbReference type="ARBA" id="ARBA00011738"/>
    </source>
</evidence>
<dbReference type="GO" id="GO:0004400">
    <property type="term" value="F:histidinol-phosphate transaminase activity"/>
    <property type="evidence" value="ECO:0007669"/>
    <property type="project" value="UniProtKB-UniRule"/>
</dbReference>
<keyword evidence="14" id="KW-1185">Reference proteome</keyword>
<dbReference type="UniPathway" id="UPA00031">
    <property type="reaction ID" value="UER00012"/>
</dbReference>
<dbReference type="HOGENOM" id="CLU_017584_3_0_6"/>
<dbReference type="InterPro" id="IPR005861">
    <property type="entry name" value="HisP_aminotrans"/>
</dbReference>
<dbReference type="Gene3D" id="3.40.640.10">
    <property type="entry name" value="Type I PLP-dependent aspartate aminotransferase-like (Major domain)"/>
    <property type="match status" value="1"/>
</dbReference>
<evidence type="ECO:0000256" key="1">
    <source>
        <dbReference type="ARBA" id="ARBA00001933"/>
    </source>
</evidence>
<keyword evidence="5 11" id="KW-0032">Aminotransferase</keyword>
<comment type="similarity">
    <text evidence="3 11">Belongs to the class-II pyridoxal-phosphate-dependent aminotransferase family. Histidinol-phosphate aminotransferase subfamily.</text>
</comment>
<organism evidence="13 14">
    <name type="scientific">Spiribacter curvatus</name>
    <dbReference type="NCBI Taxonomy" id="1335757"/>
    <lineage>
        <taxon>Bacteria</taxon>
        <taxon>Pseudomonadati</taxon>
        <taxon>Pseudomonadota</taxon>
        <taxon>Gammaproteobacteria</taxon>
        <taxon>Chromatiales</taxon>
        <taxon>Ectothiorhodospiraceae</taxon>
        <taxon>Spiribacter</taxon>
    </lineage>
</organism>
<dbReference type="PATRIC" id="fig|1335757.3.peg.1271"/>